<dbReference type="PANTHER" id="PTHR11908">
    <property type="entry name" value="XANTHINE DEHYDROGENASE"/>
    <property type="match status" value="1"/>
</dbReference>
<evidence type="ECO:0000259" key="3">
    <source>
        <dbReference type="SMART" id="SM01008"/>
    </source>
</evidence>
<dbReference type="PANTHER" id="PTHR11908:SF132">
    <property type="entry name" value="ALDEHYDE OXIDASE 1-RELATED"/>
    <property type="match status" value="1"/>
</dbReference>
<dbReference type="InterPro" id="IPR036856">
    <property type="entry name" value="Ald_Oxase/Xan_DH_a/b_sf"/>
</dbReference>
<dbReference type="InterPro" id="IPR000674">
    <property type="entry name" value="Ald_Oxase/Xan_DH_a/b"/>
</dbReference>
<dbReference type="Pfam" id="PF02738">
    <property type="entry name" value="MoCoBD_1"/>
    <property type="match status" value="1"/>
</dbReference>
<dbReference type="GO" id="GO:0005506">
    <property type="term" value="F:iron ion binding"/>
    <property type="evidence" value="ECO:0007669"/>
    <property type="project" value="InterPro"/>
</dbReference>
<dbReference type="InterPro" id="IPR016208">
    <property type="entry name" value="Ald_Oxase/xanthine_DH-like"/>
</dbReference>
<dbReference type="Gene3D" id="3.90.1170.50">
    <property type="entry name" value="Aldehyde oxidase/xanthine dehydrogenase, a/b hammerhead"/>
    <property type="match status" value="1"/>
</dbReference>
<keyword evidence="2" id="KW-0560">Oxidoreductase</keyword>
<feature type="domain" description="Aldehyde oxidase/xanthine dehydrogenase a/b hammerhead" evidence="3">
    <location>
        <begin position="19"/>
        <end position="123"/>
    </location>
</feature>
<dbReference type="InterPro" id="IPR037165">
    <property type="entry name" value="AldOxase/xan_DH_Mopterin-bd_sf"/>
</dbReference>
<dbReference type="SUPFAM" id="SSF56003">
    <property type="entry name" value="Molybdenum cofactor-binding domain"/>
    <property type="match status" value="1"/>
</dbReference>
<dbReference type="SUPFAM" id="SSF54665">
    <property type="entry name" value="CO dehydrogenase molybdoprotein N-domain-like"/>
    <property type="match status" value="1"/>
</dbReference>
<reference evidence="4" key="1">
    <citation type="submission" date="2020-08" db="EMBL/GenBank/DDBJ databases">
        <title>Genome public.</title>
        <authorList>
            <person name="Liu C."/>
            <person name="Sun Q."/>
        </authorList>
    </citation>
    <scope>NUCLEOTIDE SEQUENCE</scope>
    <source>
        <strain evidence="4">BX7</strain>
    </source>
</reference>
<dbReference type="Gene3D" id="3.30.365.10">
    <property type="entry name" value="Aldehyde oxidase/xanthine dehydrogenase, molybdopterin binding domain"/>
    <property type="match status" value="4"/>
</dbReference>
<evidence type="ECO:0000256" key="2">
    <source>
        <dbReference type="ARBA" id="ARBA00023002"/>
    </source>
</evidence>
<dbReference type="InterPro" id="IPR046867">
    <property type="entry name" value="AldOxase/xan_DH_MoCoBD2"/>
</dbReference>
<dbReference type="EMBL" id="JACRSP010000002">
    <property type="protein sequence ID" value="MBC8535819.1"/>
    <property type="molecule type" value="Genomic_DNA"/>
</dbReference>
<dbReference type="Pfam" id="PF20256">
    <property type="entry name" value="MoCoBD_2"/>
    <property type="match status" value="1"/>
</dbReference>
<dbReference type="InterPro" id="IPR008274">
    <property type="entry name" value="AldOxase/xan_DH_MoCoBD1"/>
</dbReference>
<evidence type="ECO:0000313" key="4">
    <source>
        <dbReference type="EMBL" id="MBC8535819.1"/>
    </source>
</evidence>
<keyword evidence="5" id="KW-1185">Reference proteome</keyword>
<keyword evidence="1" id="KW-0500">Molybdenum</keyword>
<sequence>MGTTVGTRLERREAWEKVTGKAKYTADTTAAGMLYTSLVTSTVAHGKIVNIDTTEADHAAGVISILTGKRVSILSGALLEDRPPLAFEKVRYYGEPVAMVVALAPELAAAAARLIAVEYEPLPAVGTVEQALAPGAPLVHEKLGEYVVTAEDVSPEPGTNIASSCKIRKGDMAVGWGASEVVIERHFSLPASSHAAMETHCADCEIAADGTVTVTTASQSPYTVKKLLAKLFSLEESKVIVKVPLVGGGYGGKSTVELEILAYLASQAAGGRPVRVQFDREQELATTPGRMALEADVKLGATRDGLLQAAEYRFCLDTGAYSDIAPYMAKAMAVDCTGPYRLENVSCDSLCVYTNHNYCTAFRGFSHESFTFCIERALDELAKACGVDALEIRRKNAVGEGDTSPTQVRITRSNTGDLTACLNQLESMANWQEGDLVDIGDNKVRAKGLACLWKTPDPPSNASAGAVITFNSDGSLNLSTGVVEMGSGGQTSLVQMLADKLNMEASRIHVTLGVDTALAPEYYKTVASMTTYIAGRAVMQAADDLVRQLKERAAIALRSPVEDLECGGEKIYLRHLPEMAIGFQDLAFGVKYPDGNTVGGQVIGTGSFVVNHIGPLDPESGKGKAGTAWTVGAQMVEVEYDRTEHTYRLIRAATVMDVGRAIDPELTACLIRGGMSMGLSLASREMFHYSADCKNETTSLRTYKLLHFGQEPRYLVGFVETPQQDAPFGCRACSEHGIIGMPAALGNALSRAADVELNALPIQPENIWQAVRTQRGEKR</sequence>
<dbReference type="GO" id="GO:0016491">
    <property type="term" value="F:oxidoreductase activity"/>
    <property type="evidence" value="ECO:0007669"/>
    <property type="project" value="UniProtKB-KW"/>
</dbReference>
<name>A0A926HTF5_9FIRM</name>
<protein>
    <submittedName>
        <fullName evidence="4">Xanthine dehydrogenase family protein molybdopterin-binding subunit</fullName>
    </submittedName>
</protein>
<accession>A0A926HTF5</accession>
<dbReference type="Pfam" id="PF01315">
    <property type="entry name" value="Ald_Xan_dh_C"/>
    <property type="match status" value="1"/>
</dbReference>
<gene>
    <name evidence="4" type="ORF">H8695_03825</name>
</gene>
<dbReference type="SMART" id="SM01008">
    <property type="entry name" value="Ald_Xan_dh_C"/>
    <property type="match status" value="1"/>
</dbReference>
<evidence type="ECO:0000256" key="1">
    <source>
        <dbReference type="ARBA" id="ARBA00022505"/>
    </source>
</evidence>
<organism evidence="4 5">
    <name type="scientific">Feifania hominis</name>
    <dbReference type="NCBI Taxonomy" id="2763660"/>
    <lineage>
        <taxon>Bacteria</taxon>
        <taxon>Bacillati</taxon>
        <taxon>Bacillota</taxon>
        <taxon>Clostridia</taxon>
        <taxon>Eubacteriales</taxon>
        <taxon>Feifaniaceae</taxon>
        <taxon>Feifania</taxon>
    </lineage>
</organism>
<comment type="caution">
    <text evidence="4">The sequence shown here is derived from an EMBL/GenBank/DDBJ whole genome shotgun (WGS) entry which is preliminary data.</text>
</comment>
<evidence type="ECO:0000313" key="5">
    <source>
        <dbReference type="Proteomes" id="UP000620366"/>
    </source>
</evidence>
<proteinExistence type="predicted"/>
<dbReference type="AlphaFoldDB" id="A0A926HTF5"/>
<dbReference type="Proteomes" id="UP000620366">
    <property type="component" value="Unassembled WGS sequence"/>
</dbReference>